<reference evidence="3" key="1">
    <citation type="journal article" date="2019" name="Int. J. Syst. Evol. Microbiol.">
        <title>The Global Catalogue of Microorganisms (GCM) 10K type strain sequencing project: providing services to taxonomists for standard genome sequencing and annotation.</title>
        <authorList>
            <consortium name="The Broad Institute Genomics Platform"/>
            <consortium name="The Broad Institute Genome Sequencing Center for Infectious Disease"/>
            <person name="Wu L."/>
            <person name="Ma J."/>
        </authorList>
    </citation>
    <scope>NUCLEOTIDE SEQUENCE [LARGE SCALE GENOMIC DNA]</scope>
    <source>
        <strain evidence="3">JCM 17925</strain>
    </source>
</reference>
<comment type="caution">
    <text evidence="2">The sequence shown here is derived from an EMBL/GenBank/DDBJ whole genome shotgun (WGS) entry which is preliminary data.</text>
</comment>
<dbReference type="InterPro" id="IPR026444">
    <property type="entry name" value="Secre_tail"/>
</dbReference>
<evidence type="ECO:0000259" key="1">
    <source>
        <dbReference type="PROSITE" id="PS50093"/>
    </source>
</evidence>
<name>A0ABP8KIH9_9BACT</name>
<evidence type="ECO:0000313" key="2">
    <source>
        <dbReference type="EMBL" id="GAA4408002.1"/>
    </source>
</evidence>
<keyword evidence="3" id="KW-1185">Reference proteome</keyword>
<proteinExistence type="predicted"/>
<sequence length="368" mass="39807">MFWLVTLRVSATHLLGGYIQVKKTASATLEYEYNVFLFLNAVDGSGAAQQQETVLLCFGDGTTGQATRVRQQPLEQNRAIALHTYRVTHTYAGSGTYTVSSTVSNRTVVQNAGNVSNVSFFISTTFTAGVPNSTPIIDIPANGFVAAANQRTTFTLRGVDADGDSLVYKLASPLTSAASQASNACGQTVLLLAPFQFPNDVAQRGIFRLNNRTGDLVWDAPVQVGRFTFGMSIDEWRNGLKIGTTLYEMAITVEDRNVQPGTLPTYEPAFSGPVITGLASGYMNEDIQISVYPNPTHDRVQVRVSSREALAVTLQLMNSKGGIVGECHIANPQAEQLSEFGMAALPTGLYLLRTEVSGRSYTQKIVKR</sequence>
<organism evidence="2 3">
    <name type="scientific">Nibrella viscosa</name>
    <dbReference type="NCBI Taxonomy" id="1084524"/>
    <lineage>
        <taxon>Bacteria</taxon>
        <taxon>Pseudomonadati</taxon>
        <taxon>Bacteroidota</taxon>
        <taxon>Cytophagia</taxon>
        <taxon>Cytophagales</taxon>
        <taxon>Spirosomataceae</taxon>
        <taxon>Nibrella</taxon>
    </lineage>
</organism>
<dbReference type="Gene3D" id="2.60.40.10">
    <property type="entry name" value="Immunoglobulins"/>
    <property type="match status" value="1"/>
</dbReference>
<feature type="domain" description="PKD" evidence="1">
    <location>
        <begin position="58"/>
        <end position="105"/>
    </location>
</feature>
<dbReference type="InterPro" id="IPR000601">
    <property type="entry name" value="PKD_dom"/>
</dbReference>
<dbReference type="Pfam" id="PF18962">
    <property type="entry name" value="Por_Secre_tail"/>
    <property type="match status" value="1"/>
</dbReference>
<evidence type="ECO:0000313" key="3">
    <source>
        <dbReference type="Proteomes" id="UP001500936"/>
    </source>
</evidence>
<dbReference type="InterPro" id="IPR035986">
    <property type="entry name" value="PKD_dom_sf"/>
</dbReference>
<dbReference type="PROSITE" id="PS50093">
    <property type="entry name" value="PKD"/>
    <property type="match status" value="1"/>
</dbReference>
<gene>
    <name evidence="2" type="ORF">GCM10023187_29290</name>
</gene>
<dbReference type="SUPFAM" id="SSF49299">
    <property type="entry name" value="PKD domain"/>
    <property type="match status" value="1"/>
</dbReference>
<dbReference type="Proteomes" id="UP001500936">
    <property type="component" value="Unassembled WGS sequence"/>
</dbReference>
<dbReference type="EMBL" id="BAABHB010000005">
    <property type="protein sequence ID" value="GAA4408002.1"/>
    <property type="molecule type" value="Genomic_DNA"/>
</dbReference>
<dbReference type="InterPro" id="IPR013783">
    <property type="entry name" value="Ig-like_fold"/>
</dbReference>
<protein>
    <recommendedName>
        <fullName evidence="1">PKD domain-containing protein</fullName>
    </recommendedName>
</protein>
<accession>A0ABP8KIH9</accession>
<dbReference type="NCBIfam" id="TIGR04183">
    <property type="entry name" value="Por_Secre_tail"/>
    <property type="match status" value="1"/>
</dbReference>